<accession>A0AAV9RPN3</accession>
<feature type="chain" id="PRO_5043709811" evidence="1">
    <location>
        <begin position="16"/>
        <end position="71"/>
    </location>
</feature>
<dbReference type="AlphaFoldDB" id="A0AAV9RPN3"/>
<reference evidence="2 3" key="1">
    <citation type="submission" date="2021-06" db="EMBL/GenBank/DDBJ databases">
        <authorList>
            <person name="Palmer J.M."/>
        </authorList>
    </citation>
    <scope>NUCLEOTIDE SEQUENCE [LARGE SCALE GENOMIC DNA]</scope>
    <source>
        <strain evidence="2 3">MEX-2019</strain>
        <tissue evidence="2">Muscle</tissue>
    </source>
</reference>
<evidence type="ECO:0000313" key="3">
    <source>
        <dbReference type="Proteomes" id="UP001311232"/>
    </source>
</evidence>
<gene>
    <name evidence="2" type="ORF">CRENBAI_025179</name>
</gene>
<evidence type="ECO:0000256" key="1">
    <source>
        <dbReference type="SAM" id="SignalP"/>
    </source>
</evidence>
<sequence length="71" mass="7954">MWLRCRLVLVQPILGLNYILKLQVFKESSGFHSSWLQLALQPPGFQAQANPVHPPTLLTSKTGICCSSPHR</sequence>
<feature type="signal peptide" evidence="1">
    <location>
        <begin position="1"/>
        <end position="15"/>
    </location>
</feature>
<dbReference type="EMBL" id="JAHHUM010001521">
    <property type="protein sequence ID" value="KAK5610855.1"/>
    <property type="molecule type" value="Genomic_DNA"/>
</dbReference>
<keyword evidence="3" id="KW-1185">Reference proteome</keyword>
<dbReference type="Proteomes" id="UP001311232">
    <property type="component" value="Unassembled WGS sequence"/>
</dbReference>
<name>A0AAV9RPN3_9TELE</name>
<proteinExistence type="predicted"/>
<comment type="caution">
    <text evidence="2">The sequence shown here is derived from an EMBL/GenBank/DDBJ whole genome shotgun (WGS) entry which is preliminary data.</text>
</comment>
<keyword evidence="1" id="KW-0732">Signal</keyword>
<organism evidence="2 3">
    <name type="scientific">Crenichthys baileyi</name>
    <name type="common">White River springfish</name>
    <dbReference type="NCBI Taxonomy" id="28760"/>
    <lineage>
        <taxon>Eukaryota</taxon>
        <taxon>Metazoa</taxon>
        <taxon>Chordata</taxon>
        <taxon>Craniata</taxon>
        <taxon>Vertebrata</taxon>
        <taxon>Euteleostomi</taxon>
        <taxon>Actinopterygii</taxon>
        <taxon>Neopterygii</taxon>
        <taxon>Teleostei</taxon>
        <taxon>Neoteleostei</taxon>
        <taxon>Acanthomorphata</taxon>
        <taxon>Ovalentaria</taxon>
        <taxon>Atherinomorphae</taxon>
        <taxon>Cyprinodontiformes</taxon>
        <taxon>Goodeidae</taxon>
        <taxon>Crenichthys</taxon>
    </lineage>
</organism>
<evidence type="ECO:0000313" key="2">
    <source>
        <dbReference type="EMBL" id="KAK5610855.1"/>
    </source>
</evidence>
<protein>
    <submittedName>
        <fullName evidence="2">Uncharacterized protein</fullName>
    </submittedName>
</protein>